<dbReference type="EMBL" id="VBSB01000003">
    <property type="protein sequence ID" value="NTY58964.1"/>
    <property type="molecule type" value="Genomic_DNA"/>
</dbReference>
<evidence type="ECO:0000313" key="4">
    <source>
        <dbReference type="Proteomes" id="UP000708347"/>
    </source>
</evidence>
<dbReference type="InterPro" id="IPR004555">
    <property type="entry name" value="G6PDH_assembly_OpcA"/>
</dbReference>
<organism evidence="3 4">
    <name type="scientific">Mycolicibacterium sphagni</name>
    <dbReference type="NCBI Taxonomy" id="1786"/>
    <lineage>
        <taxon>Bacteria</taxon>
        <taxon>Bacillati</taxon>
        <taxon>Actinomycetota</taxon>
        <taxon>Actinomycetes</taxon>
        <taxon>Mycobacteriales</taxon>
        <taxon>Mycobacteriaceae</taxon>
        <taxon>Mycolicibacterium</taxon>
    </lineage>
</organism>
<dbReference type="InterPro" id="IPR046801">
    <property type="entry name" value="OpcA_G6PD_N"/>
</dbReference>
<evidence type="ECO:0000259" key="2">
    <source>
        <dbReference type="Pfam" id="PF20171"/>
    </source>
</evidence>
<dbReference type="PANTHER" id="PTHR38658:SF1">
    <property type="entry name" value="OXPP CYCLE PROTEIN OPCA-RELATED"/>
    <property type="match status" value="1"/>
</dbReference>
<feature type="domain" description="Glucose-6-phosphate dehydrogenase assembly protein OpcA C-terminal" evidence="2">
    <location>
        <begin position="168"/>
        <end position="294"/>
    </location>
</feature>
<dbReference type="PANTHER" id="PTHR38658">
    <property type="entry name" value="OXPP CYCLE PROTEIN OPCA-RELATED"/>
    <property type="match status" value="1"/>
</dbReference>
<dbReference type="InterPro" id="IPR046802">
    <property type="entry name" value="OpcA_G6PD_C"/>
</dbReference>
<name>A0ABX2JT09_9MYCO</name>
<sequence>MIVDLPDTTTNALNKKITSLREEGGAITLGRVLTLVIAPDTEDLVEDAIEAAVSASREHPCRIIVVVPDDRLATDARLDGQLRVGADAGAGEVVVLRISGPLANHANSVVLPFLLPDTPVVAWWPGTAPAVPAEDTLGRLAIRRITDATAAEDPLAAIKSRLRGYTDGDTDLAWSRITYWRALLASAMDQPPYEPITSVVVSGLKDEPALDVLAGWLASRIDGTVKRAVGDLKVELVRPSETVTLSRPQEGVTATLTRTARPEALLPLPRRETRECLAEDLRRLDADEIYHEALVGIDKVQYV</sequence>
<dbReference type="Pfam" id="PF10128">
    <property type="entry name" value="OpcA_G6PD_assem"/>
    <property type="match status" value="1"/>
</dbReference>
<feature type="domain" description="Glucose-6-phosphate dehydrogenase assembly protein OpcA N-terminal" evidence="1">
    <location>
        <begin position="53"/>
        <end position="161"/>
    </location>
</feature>
<accession>A0ABX2JT09</accession>
<keyword evidence="4" id="KW-1185">Reference proteome</keyword>
<dbReference type="RefSeq" id="WP_174396867.1">
    <property type="nucleotide sequence ID" value="NZ_VBSB01000003.1"/>
</dbReference>
<protein>
    <submittedName>
        <fullName evidence="3">Glucose-6-phosphate dehydrogenase assembly protein OpcA</fullName>
    </submittedName>
</protein>
<dbReference type="NCBIfam" id="TIGR00534">
    <property type="entry name" value="OpcA"/>
    <property type="match status" value="1"/>
</dbReference>
<dbReference type="Pfam" id="PF20171">
    <property type="entry name" value="OpcA_G6PD_C"/>
    <property type="match status" value="1"/>
</dbReference>
<reference evidence="3 4" key="1">
    <citation type="submission" date="2019-05" db="EMBL/GenBank/DDBJ databases">
        <title>Mycolicibacterium sphagni ENV482 genome assembly.</title>
        <authorList>
            <person name="Chen W."/>
            <person name="Faulkner N.W."/>
            <person name="Hyman M.R."/>
        </authorList>
    </citation>
    <scope>NUCLEOTIDE SEQUENCE [LARGE SCALE GENOMIC DNA]</scope>
    <source>
        <strain evidence="3 4">ENV482</strain>
    </source>
</reference>
<comment type="caution">
    <text evidence="3">The sequence shown here is derived from an EMBL/GenBank/DDBJ whole genome shotgun (WGS) entry which is preliminary data.</text>
</comment>
<evidence type="ECO:0000313" key="3">
    <source>
        <dbReference type="EMBL" id="NTY58964.1"/>
    </source>
</evidence>
<gene>
    <name evidence="3" type="primary">opcA</name>
    <name evidence="3" type="ORF">FEG63_05270</name>
</gene>
<dbReference type="Proteomes" id="UP000708347">
    <property type="component" value="Unassembled WGS sequence"/>
</dbReference>
<evidence type="ECO:0000259" key="1">
    <source>
        <dbReference type="Pfam" id="PF10128"/>
    </source>
</evidence>
<proteinExistence type="predicted"/>